<protein>
    <recommendedName>
        <fullName evidence="4">Metalloprotease</fullName>
    </recommendedName>
</protein>
<evidence type="ECO:0000313" key="2">
    <source>
        <dbReference type="EMBL" id="GMG80849.1"/>
    </source>
</evidence>
<sequence length="364" mass="37234">MVESNDSFRDVINGGPVVVPAPRRRPRFEDPAIRRRKLLRSVGLGAAVSVVAAGLMATAFSTVLTGDDPETGAGAAAAHRPAPIAGPVSETARIADGGEIRLVAPLGLGGRVLPAATEPKPAAAAAGPAPLRGPKVEAASHGAVPGAVPGASGAVSGSTMGGAEAVALPAEEQGAALDAGPVAGQAGAAVVTPPPAVIAAGSNLVWARIFAEIGMVYQPFRLADGALWHEGGCADRAEPRWPAYCPLDQKLYLDTDRRMISADLLAIAHEIGHYLQDALGVAIKPLAGEARDLQADCFAGLWAQRDRSLGDSMAPGQVLRMLFGGQPATPHLRSRIDAYTQGYVARGPMDCTEVALPIYLGVAD</sequence>
<keyword evidence="1" id="KW-0812">Transmembrane</keyword>
<comment type="caution">
    <text evidence="2">The sequence shown here is derived from an EMBL/GenBank/DDBJ whole genome shotgun (WGS) entry which is preliminary data.</text>
</comment>
<keyword evidence="1" id="KW-0472">Membrane</keyword>
<evidence type="ECO:0000256" key="1">
    <source>
        <dbReference type="SAM" id="Phobius"/>
    </source>
</evidence>
<reference evidence="2 3" key="1">
    <citation type="submission" date="2023-04" db="EMBL/GenBank/DDBJ databases">
        <title>Marinoamorphus aggregata gen. nov., sp. Nov., isolate from tissue of brittle star Ophioplocus japonicus.</title>
        <authorList>
            <person name="Kawano K."/>
            <person name="Sawayama S."/>
            <person name="Nakagawa S."/>
        </authorList>
    </citation>
    <scope>NUCLEOTIDE SEQUENCE [LARGE SCALE GENOMIC DNA]</scope>
    <source>
        <strain evidence="2 3">NKW23</strain>
    </source>
</reference>
<name>A0ABQ6LJK2_9RHOB</name>
<proteinExistence type="predicted"/>
<dbReference type="RefSeq" id="WP_285669476.1">
    <property type="nucleotide sequence ID" value="NZ_BSYI01000001.1"/>
</dbReference>
<gene>
    <name evidence="2" type="ORF">LNKW23_00610</name>
</gene>
<dbReference type="Pfam" id="PF04228">
    <property type="entry name" value="Zn_peptidase"/>
    <property type="match status" value="1"/>
</dbReference>
<keyword evidence="3" id="KW-1185">Reference proteome</keyword>
<evidence type="ECO:0000313" key="3">
    <source>
        <dbReference type="Proteomes" id="UP001239909"/>
    </source>
</evidence>
<accession>A0ABQ6LJK2</accession>
<feature type="transmembrane region" description="Helical" evidence="1">
    <location>
        <begin position="42"/>
        <end position="64"/>
    </location>
</feature>
<dbReference type="InterPro" id="IPR007343">
    <property type="entry name" value="Uncharacterised_pept_Zn_put"/>
</dbReference>
<organism evidence="2 3">
    <name type="scientific">Paralimibaculum aggregatum</name>
    <dbReference type="NCBI Taxonomy" id="3036245"/>
    <lineage>
        <taxon>Bacteria</taxon>
        <taxon>Pseudomonadati</taxon>
        <taxon>Pseudomonadota</taxon>
        <taxon>Alphaproteobacteria</taxon>
        <taxon>Rhodobacterales</taxon>
        <taxon>Paracoccaceae</taxon>
        <taxon>Paralimibaculum</taxon>
    </lineage>
</organism>
<keyword evidence="1" id="KW-1133">Transmembrane helix</keyword>
<dbReference type="EMBL" id="BSYI01000001">
    <property type="protein sequence ID" value="GMG80849.1"/>
    <property type="molecule type" value="Genomic_DNA"/>
</dbReference>
<evidence type="ECO:0008006" key="4">
    <source>
        <dbReference type="Google" id="ProtNLM"/>
    </source>
</evidence>
<dbReference type="Proteomes" id="UP001239909">
    <property type="component" value="Unassembled WGS sequence"/>
</dbReference>